<keyword evidence="4" id="KW-0539">Nucleus</keyword>
<name>A0AAD8ZZB1_9PEZI</name>
<dbReference type="CDD" id="cd00067">
    <property type="entry name" value="GAL4"/>
    <property type="match status" value="1"/>
</dbReference>
<evidence type="ECO:0000256" key="1">
    <source>
        <dbReference type="ARBA" id="ARBA00022723"/>
    </source>
</evidence>
<proteinExistence type="predicted"/>
<evidence type="ECO:0000256" key="5">
    <source>
        <dbReference type="SAM" id="MobiDB-lite"/>
    </source>
</evidence>
<evidence type="ECO:0000256" key="3">
    <source>
        <dbReference type="ARBA" id="ARBA00023163"/>
    </source>
</evidence>
<dbReference type="Proteomes" id="UP001243330">
    <property type="component" value="Unassembled WGS sequence"/>
</dbReference>
<keyword evidence="3" id="KW-0804">Transcription</keyword>
<keyword evidence="8" id="KW-1185">Reference proteome</keyword>
<comment type="caution">
    <text evidence="7">The sequence shown here is derived from an EMBL/GenBank/DDBJ whole genome shotgun (WGS) entry which is preliminary data.</text>
</comment>
<keyword evidence="2" id="KW-0805">Transcription regulation</keyword>
<feature type="region of interest" description="Disordered" evidence="5">
    <location>
        <begin position="1"/>
        <end position="40"/>
    </location>
</feature>
<protein>
    <recommendedName>
        <fullName evidence="6">Zn(2)-C6 fungal-type domain-containing protein</fullName>
    </recommendedName>
</protein>
<dbReference type="InterPro" id="IPR036864">
    <property type="entry name" value="Zn2-C6_fun-type_DNA-bd_sf"/>
</dbReference>
<sequence length="758" mass="84053">MSVSPITWTMEQSTVPRRPSSLADSTGPTPKRRKLRKGTQSCWDCKRRKARCTFSADTPETCDSCKRRGVDCVSQEVTDQPPPPGSNKHIVDRLGHVEALVTQLLKAAARQHGHLGPSPKSLAAELHQWSNRNRSDSEESLVEPSGVEISTPPSQPVSQLISQENPCNRVLYQIATNQSEELSGNGHPVLHGALSQRLLAAWPCKRDMDILLGMPVETSQVIRAVTCARADSNSSALPSLKVLLQLPAEGSHPTLVARKLLVLATFLQGIPESSSHQLDSLSTPYQVAMFRAVTTAHDLVTINDELVASLEGIECILLEALFKNYTGDLRQSWLAARRAVTIAQMLGLDHGIAPVSLSGFSVDPDDMWFRIVQFDRYIALMLGLPQSSAQDTFATPQALEKCSPLERMLRLCCVACGRLLQRSASELHDANLTKEVDKLLQDASAAMPPQFWVSPNLISCTSQSDKVREILRFNNHFMYYHILLQLHLPHMFDSTTRKENYHNKMVAIAASREILSRYVSFRASQTTRYYCRGIDLVTFIPCTTLLLAYLNGGSRCAVAQDSFSFTAHQRLSDRGLLEQTLAIMQGVVDINDDAIAKRVTTLLRYLLAIDEDAMSGGRYTVVFSPEIRKRGEDFGSHAALTHNNTVLEICLPHLPTIQIQNETPNTPMPLKSGPDREKTGDCQHKDLGNGCGCDRRPEDWGDPNVVQIMPVAVEDPSDVLDRVDIHVSRLLRNSSAEVDWDFENLDFAFLDSFIEGAL</sequence>
<dbReference type="GO" id="GO:0008270">
    <property type="term" value="F:zinc ion binding"/>
    <property type="evidence" value="ECO:0007669"/>
    <property type="project" value="InterPro"/>
</dbReference>
<dbReference type="InterPro" id="IPR001138">
    <property type="entry name" value="Zn2Cys6_DnaBD"/>
</dbReference>
<dbReference type="InterPro" id="IPR007219">
    <property type="entry name" value="XnlR_reg_dom"/>
</dbReference>
<feature type="domain" description="Zn(2)-C6 fungal-type" evidence="6">
    <location>
        <begin position="41"/>
        <end position="74"/>
    </location>
</feature>
<dbReference type="AlphaFoldDB" id="A0AAD8ZZB1"/>
<evidence type="ECO:0000313" key="8">
    <source>
        <dbReference type="Proteomes" id="UP001243330"/>
    </source>
</evidence>
<dbReference type="Gene3D" id="4.10.240.10">
    <property type="entry name" value="Zn(2)-C6 fungal-type DNA-binding domain"/>
    <property type="match status" value="1"/>
</dbReference>
<evidence type="ECO:0000259" key="6">
    <source>
        <dbReference type="PROSITE" id="PS50048"/>
    </source>
</evidence>
<gene>
    <name evidence="7" type="ORF">CCHR01_18853</name>
</gene>
<evidence type="ECO:0000256" key="4">
    <source>
        <dbReference type="ARBA" id="ARBA00023242"/>
    </source>
</evidence>
<dbReference type="GO" id="GO:0000981">
    <property type="term" value="F:DNA-binding transcription factor activity, RNA polymerase II-specific"/>
    <property type="evidence" value="ECO:0007669"/>
    <property type="project" value="InterPro"/>
</dbReference>
<dbReference type="EMBL" id="JAQOWY010000814">
    <property type="protein sequence ID" value="KAK1838521.1"/>
    <property type="molecule type" value="Genomic_DNA"/>
</dbReference>
<dbReference type="PROSITE" id="PS00463">
    <property type="entry name" value="ZN2_CY6_FUNGAL_1"/>
    <property type="match status" value="1"/>
</dbReference>
<keyword evidence="1" id="KW-0479">Metal-binding</keyword>
<accession>A0AAD8ZZB1</accession>
<dbReference type="SMART" id="SM00906">
    <property type="entry name" value="Fungal_trans"/>
    <property type="match status" value="1"/>
</dbReference>
<dbReference type="PROSITE" id="PS50048">
    <property type="entry name" value="ZN2_CY6_FUNGAL_2"/>
    <property type="match status" value="1"/>
</dbReference>
<organism evidence="7 8">
    <name type="scientific">Colletotrichum chrysophilum</name>
    <dbReference type="NCBI Taxonomy" id="1836956"/>
    <lineage>
        <taxon>Eukaryota</taxon>
        <taxon>Fungi</taxon>
        <taxon>Dikarya</taxon>
        <taxon>Ascomycota</taxon>
        <taxon>Pezizomycotina</taxon>
        <taxon>Sordariomycetes</taxon>
        <taxon>Hypocreomycetidae</taxon>
        <taxon>Glomerellales</taxon>
        <taxon>Glomerellaceae</taxon>
        <taxon>Colletotrichum</taxon>
        <taxon>Colletotrichum gloeosporioides species complex</taxon>
    </lineage>
</organism>
<dbReference type="PANTHER" id="PTHR47840">
    <property type="entry name" value="ZN(II)2CYS6 TRANSCRIPTION FACTOR (EUROFUNG)-RELATED"/>
    <property type="match status" value="1"/>
</dbReference>
<dbReference type="GO" id="GO:0006351">
    <property type="term" value="P:DNA-templated transcription"/>
    <property type="evidence" value="ECO:0007669"/>
    <property type="project" value="InterPro"/>
</dbReference>
<dbReference type="SUPFAM" id="SSF57701">
    <property type="entry name" value="Zn2/Cys6 DNA-binding domain"/>
    <property type="match status" value="1"/>
</dbReference>
<dbReference type="SMART" id="SM00066">
    <property type="entry name" value="GAL4"/>
    <property type="match status" value="1"/>
</dbReference>
<feature type="region of interest" description="Disordered" evidence="5">
    <location>
        <begin position="130"/>
        <end position="160"/>
    </location>
</feature>
<evidence type="ECO:0000313" key="7">
    <source>
        <dbReference type="EMBL" id="KAK1838521.1"/>
    </source>
</evidence>
<dbReference type="GO" id="GO:0003677">
    <property type="term" value="F:DNA binding"/>
    <property type="evidence" value="ECO:0007669"/>
    <property type="project" value="InterPro"/>
</dbReference>
<feature type="compositionally biased region" description="Polar residues" evidence="5">
    <location>
        <begin position="1"/>
        <end position="15"/>
    </location>
</feature>
<dbReference type="Pfam" id="PF00172">
    <property type="entry name" value="Zn_clus"/>
    <property type="match status" value="1"/>
</dbReference>
<reference evidence="7" key="1">
    <citation type="submission" date="2023-01" db="EMBL/GenBank/DDBJ databases">
        <title>Colletotrichum chrysophilum M932 genome sequence.</title>
        <authorList>
            <person name="Baroncelli R."/>
        </authorList>
    </citation>
    <scope>NUCLEOTIDE SEQUENCE</scope>
    <source>
        <strain evidence="7">M932</strain>
    </source>
</reference>
<dbReference type="CDD" id="cd12148">
    <property type="entry name" value="fungal_TF_MHR"/>
    <property type="match status" value="1"/>
</dbReference>
<dbReference type="PANTHER" id="PTHR47840:SF1">
    <property type="entry name" value="ZN(II)2CYS6 TRANSCRIPTION FACTOR (EUROFUNG)"/>
    <property type="match status" value="1"/>
</dbReference>
<evidence type="ECO:0000256" key="2">
    <source>
        <dbReference type="ARBA" id="ARBA00023015"/>
    </source>
</evidence>